<name>A0A316EHG1_9BACT</name>
<gene>
    <name evidence="9" type="ORF">LV89_00478</name>
</gene>
<comment type="caution">
    <text evidence="9">The sequence shown here is derived from an EMBL/GenBank/DDBJ whole genome shotgun (WGS) entry which is preliminary data.</text>
</comment>
<keyword evidence="5" id="KW-0378">Hydrolase</keyword>
<evidence type="ECO:0000259" key="8">
    <source>
        <dbReference type="Pfam" id="PF01850"/>
    </source>
</evidence>
<reference evidence="9 10" key="1">
    <citation type="submission" date="2018-05" db="EMBL/GenBank/DDBJ databases">
        <title>Genomic Encyclopedia of Archaeal and Bacterial Type Strains, Phase II (KMG-II): from individual species to whole genera.</title>
        <authorList>
            <person name="Goeker M."/>
        </authorList>
    </citation>
    <scope>NUCLEOTIDE SEQUENCE [LARGE SCALE GENOMIC DNA]</scope>
    <source>
        <strain evidence="9 10">DSM 22214</strain>
    </source>
</reference>
<dbReference type="InterPro" id="IPR029060">
    <property type="entry name" value="PIN-like_dom_sf"/>
</dbReference>
<dbReference type="PANTHER" id="PTHR33653:SF1">
    <property type="entry name" value="RIBONUCLEASE VAPC2"/>
    <property type="match status" value="1"/>
</dbReference>
<comment type="similarity">
    <text evidence="7">Belongs to the PINc/VapC protein family.</text>
</comment>
<dbReference type="GO" id="GO:0046872">
    <property type="term" value="F:metal ion binding"/>
    <property type="evidence" value="ECO:0007669"/>
    <property type="project" value="UniProtKB-KW"/>
</dbReference>
<keyword evidence="6" id="KW-0460">Magnesium</keyword>
<comment type="cofactor">
    <cofactor evidence="1">
        <name>Mg(2+)</name>
        <dbReference type="ChEBI" id="CHEBI:18420"/>
    </cofactor>
</comment>
<keyword evidence="10" id="KW-1185">Reference proteome</keyword>
<evidence type="ECO:0000256" key="1">
    <source>
        <dbReference type="ARBA" id="ARBA00001946"/>
    </source>
</evidence>
<accession>A0A316EHG1</accession>
<dbReference type="AlphaFoldDB" id="A0A316EHG1"/>
<keyword evidence="4" id="KW-0479">Metal-binding</keyword>
<protein>
    <recommendedName>
        <fullName evidence="8">PIN domain-containing protein</fullName>
    </recommendedName>
</protein>
<dbReference type="Pfam" id="PF01850">
    <property type="entry name" value="PIN"/>
    <property type="match status" value="1"/>
</dbReference>
<evidence type="ECO:0000256" key="6">
    <source>
        <dbReference type="ARBA" id="ARBA00022842"/>
    </source>
</evidence>
<evidence type="ECO:0000256" key="4">
    <source>
        <dbReference type="ARBA" id="ARBA00022723"/>
    </source>
</evidence>
<dbReference type="RefSeq" id="WP_109741260.1">
    <property type="nucleotide sequence ID" value="NZ_QGGO01000002.1"/>
</dbReference>
<dbReference type="Gene3D" id="3.40.50.1010">
    <property type="entry name" value="5'-nuclease"/>
    <property type="match status" value="1"/>
</dbReference>
<dbReference type="GO" id="GO:0004518">
    <property type="term" value="F:nuclease activity"/>
    <property type="evidence" value="ECO:0007669"/>
    <property type="project" value="UniProtKB-KW"/>
</dbReference>
<organism evidence="9 10">
    <name type="scientific">Arcicella aurantiaca</name>
    <dbReference type="NCBI Taxonomy" id="591202"/>
    <lineage>
        <taxon>Bacteria</taxon>
        <taxon>Pseudomonadati</taxon>
        <taxon>Bacteroidota</taxon>
        <taxon>Cytophagia</taxon>
        <taxon>Cytophagales</taxon>
        <taxon>Flectobacillaceae</taxon>
        <taxon>Arcicella</taxon>
    </lineage>
</organism>
<evidence type="ECO:0000313" key="10">
    <source>
        <dbReference type="Proteomes" id="UP000245489"/>
    </source>
</evidence>
<evidence type="ECO:0000256" key="5">
    <source>
        <dbReference type="ARBA" id="ARBA00022801"/>
    </source>
</evidence>
<evidence type="ECO:0000313" key="9">
    <source>
        <dbReference type="EMBL" id="PWK28925.1"/>
    </source>
</evidence>
<proteinExistence type="inferred from homology"/>
<dbReference type="GO" id="GO:0016787">
    <property type="term" value="F:hydrolase activity"/>
    <property type="evidence" value="ECO:0007669"/>
    <property type="project" value="UniProtKB-KW"/>
</dbReference>
<evidence type="ECO:0000256" key="3">
    <source>
        <dbReference type="ARBA" id="ARBA00022722"/>
    </source>
</evidence>
<dbReference type="InterPro" id="IPR002716">
    <property type="entry name" value="PIN_dom"/>
</dbReference>
<feature type="domain" description="PIN" evidence="8">
    <location>
        <begin position="5"/>
        <end position="113"/>
    </location>
</feature>
<keyword evidence="2" id="KW-1277">Toxin-antitoxin system</keyword>
<evidence type="ECO:0000256" key="2">
    <source>
        <dbReference type="ARBA" id="ARBA00022649"/>
    </source>
</evidence>
<dbReference type="Proteomes" id="UP000245489">
    <property type="component" value="Unassembled WGS sequence"/>
</dbReference>
<evidence type="ECO:0000256" key="7">
    <source>
        <dbReference type="ARBA" id="ARBA00038093"/>
    </source>
</evidence>
<dbReference type="EMBL" id="QGGO01000002">
    <property type="protein sequence ID" value="PWK28925.1"/>
    <property type="molecule type" value="Genomic_DNA"/>
</dbReference>
<sequence>MGKRYLIDTNAVIDFCNGKMPENGRNLLLGINPEISIVTNIELFATKNISSQEYELLERFVAFSTVHDANKSLIDKTIDIRQNYKIKLPDALIAATALVNNLTLISRNTKDFEGIEGLAFINPYDFTS</sequence>
<dbReference type="InterPro" id="IPR050556">
    <property type="entry name" value="Type_II_TA_system_RNase"/>
</dbReference>
<dbReference type="CDD" id="cd18738">
    <property type="entry name" value="PIN_VapC4-5_FitB-like"/>
    <property type="match status" value="1"/>
</dbReference>
<dbReference type="SUPFAM" id="SSF88723">
    <property type="entry name" value="PIN domain-like"/>
    <property type="match status" value="1"/>
</dbReference>
<dbReference type="PANTHER" id="PTHR33653">
    <property type="entry name" value="RIBONUCLEASE VAPC2"/>
    <property type="match status" value="1"/>
</dbReference>
<dbReference type="OrthoDB" id="676982at2"/>
<keyword evidence="3" id="KW-0540">Nuclease</keyword>